<keyword evidence="1" id="KW-0472">Membrane</keyword>
<dbReference type="Proteomes" id="UP000192477">
    <property type="component" value="Unassembled WGS sequence"/>
</dbReference>
<dbReference type="EMBL" id="MJEA01000011">
    <property type="protein sequence ID" value="OQO69253.1"/>
    <property type="molecule type" value="Genomic_DNA"/>
</dbReference>
<accession>A0A1V8Y9F0</accession>
<dbReference type="PANTHER" id="PTHR37305:SF1">
    <property type="entry name" value="MEMBRANE PROTEIN"/>
    <property type="match status" value="1"/>
</dbReference>
<feature type="transmembrane region" description="Helical" evidence="1">
    <location>
        <begin position="78"/>
        <end position="95"/>
    </location>
</feature>
<evidence type="ECO:0000256" key="1">
    <source>
        <dbReference type="SAM" id="Phobius"/>
    </source>
</evidence>
<dbReference type="STRING" id="112904.BH747_10100"/>
<protein>
    <submittedName>
        <fullName evidence="2">ABC transporter permease</fullName>
    </submittedName>
</protein>
<sequence>MKQFLAFSKKEFIENWRTGRIVLLGSLTIVFGIMNPLIAKLTPYLVQSMTNNLAEVGVKVGEIKIDAFTSWEQFYKNFPVFLFLFLLLFSTTLTNEYQKKTLINLLTKGMIRWKIYVSKWLTGLLFWTLSYWGCYLITYIYTAIYWNNLIIPQLEIKSFYAYLWGVWLYSLFLCFSSFFSSSSLVLVSGGISVAGLYLFEMFSKAAHYSPLYLMSGSNILKETIQLNDYWPSLIITCLTILLFLIVGILVFNKKEC</sequence>
<comment type="caution">
    <text evidence="2">The sequence shown here is derived from an EMBL/GenBank/DDBJ whole genome shotgun (WGS) entry which is preliminary data.</text>
</comment>
<dbReference type="GO" id="GO:0140359">
    <property type="term" value="F:ABC-type transporter activity"/>
    <property type="evidence" value="ECO:0007669"/>
    <property type="project" value="InterPro"/>
</dbReference>
<dbReference type="GO" id="GO:0005886">
    <property type="term" value="C:plasma membrane"/>
    <property type="evidence" value="ECO:0007669"/>
    <property type="project" value="UniProtKB-SubCell"/>
</dbReference>
<dbReference type="AlphaFoldDB" id="A0A1V8Y9F0"/>
<proteinExistence type="predicted"/>
<keyword evidence="1" id="KW-0812">Transmembrane</keyword>
<dbReference type="Pfam" id="PF12679">
    <property type="entry name" value="ABC2_membrane_2"/>
    <property type="match status" value="1"/>
</dbReference>
<gene>
    <name evidence="2" type="ORF">BH747_10100</name>
</gene>
<keyword evidence="1" id="KW-1133">Transmembrane helix</keyword>
<reference evidence="2 3" key="1">
    <citation type="journal article" date="2017" name="BMC Microbiol.">
        <title>Comparative genomics of Enterococcus spp. isolated from bovine feces.</title>
        <authorList>
            <person name="Beukers A.G."/>
            <person name="Zaheer R."/>
            <person name="Goji N."/>
            <person name="Amoako K.K."/>
            <person name="Chaves A.V."/>
            <person name="Ward M.P."/>
            <person name="McAllister T.A."/>
        </authorList>
    </citation>
    <scope>NUCLEOTIDE SEQUENCE [LARGE SCALE GENOMIC DNA]</scope>
    <source>
        <strain evidence="2 3">F1129D 143</strain>
    </source>
</reference>
<feature type="transmembrane region" description="Helical" evidence="1">
    <location>
        <begin position="186"/>
        <end position="209"/>
    </location>
</feature>
<name>A0A1V8Y9F0_9ENTE</name>
<organism evidence="2 3">
    <name type="scientific">Enterococcus villorum</name>
    <dbReference type="NCBI Taxonomy" id="112904"/>
    <lineage>
        <taxon>Bacteria</taxon>
        <taxon>Bacillati</taxon>
        <taxon>Bacillota</taxon>
        <taxon>Bacilli</taxon>
        <taxon>Lactobacillales</taxon>
        <taxon>Enterococcaceae</taxon>
        <taxon>Enterococcus</taxon>
    </lineage>
</organism>
<feature type="transmembrane region" description="Helical" evidence="1">
    <location>
        <begin position="229"/>
        <end position="251"/>
    </location>
</feature>
<evidence type="ECO:0000313" key="2">
    <source>
        <dbReference type="EMBL" id="OQO69253.1"/>
    </source>
</evidence>
<dbReference type="RefSeq" id="WP_081184329.1">
    <property type="nucleotide sequence ID" value="NZ_MJEA01000011.1"/>
</dbReference>
<evidence type="ECO:0000313" key="3">
    <source>
        <dbReference type="Proteomes" id="UP000192477"/>
    </source>
</evidence>
<dbReference type="PANTHER" id="PTHR37305">
    <property type="entry name" value="INTEGRAL MEMBRANE PROTEIN-RELATED"/>
    <property type="match status" value="1"/>
</dbReference>
<feature type="transmembrane region" description="Helical" evidence="1">
    <location>
        <begin position="116"/>
        <end position="141"/>
    </location>
</feature>
<feature type="transmembrane region" description="Helical" evidence="1">
    <location>
        <begin position="21"/>
        <end position="39"/>
    </location>
</feature>
<feature type="transmembrane region" description="Helical" evidence="1">
    <location>
        <begin position="161"/>
        <end position="179"/>
    </location>
</feature>
<dbReference type="OrthoDB" id="4187110at2"/>